<name>A0ABD0RF32_CIRMR</name>
<comment type="caution">
    <text evidence="1">The sequence shown here is derived from an EMBL/GenBank/DDBJ whole genome shotgun (WGS) entry which is preliminary data.</text>
</comment>
<sequence length="54" mass="5631">RSLGGGYVTNLVGVLFSAHHQTSLSPRSHTLTIAPHPGLHFPSATALTICTNHG</sequence>
<organism evidence="1 2">
    <name type="scientific">Cirrhinus mrigala</name>
    <name type="common">Mrigala</name>
    <dbReference type="NCBI Taxonomy" id="683832"/>
    <lineage>
        <taxon>Eukaryota</taxon>
        <taxon>Metazoa</taxon>
        <taxon>Chordata</taxon>
        <taxon>Craniata</taxon>
        <taxon>Vertebrata</taxon>
        <taxon>Euteleostomi</taxon>
        <taxon>Actinopterygii</taxon>
        <taxon>Neopterygii</taxon>
        <taxon>Teleostei</taxon>
        <taxon>Ostariophysi</taxon>
        <taxon>Cypriniformes</taxon>
        <taxon>Cyprinidae</taxon>
        <taxon>Labeoninae</taxon>
        <taxon>Labeonini</taxon>
        <taxon>Cirrhinus</taxon>
    </lineage>
</organism>
<dbReference type="AlphaFoldDB" id="A0ABD0RF32"/>
<reference evidence="1 2" key="1">
    <citation type="submission" date="2024-05" db="EMBL/GenBank/DDBJ databases">
        <title>Genome sequencing and assembly of Indian major carp, Cirrhinus mrigala (Hamilton, 1822).</title>
        <authorList>
            <person name="Mohindra V."/>
            <person name="Chowdhury L.M."/>
            <person name="Lal K."/>
            <person name="Jena J.K."/>
        </authorList>
    </citation>
    <scope>NUCLEOTIDE SEQUENCE [LARGE SCALE GENOMIC DNA]</scope>
    <source>
        <strain evidence="1">CM1030</strain>
        <tissue evidence="1">Blood</tissue>
    </source>
</reference>
<evidence type="ECO:0000313" key="2">
    <source>
        <dbReference type="Proteomes" id="UP001529510"/>
    </source>
</evidence>
<proteinExistence type="predicted"/>
<dbReference type="EMBL" id="JAMKFB020000003">
    <property type="protein sequence ID" value="KAL0197144.1"/>
    <property type="molecule type" value="Genomic_DNA"/>
</dbReference>
<feature type="non-terminal residue" evidence="1">
    <location>
        <position position="1"/>
    </location>
</feature>
<gene>
    <name evidence="1" type="ORF">M9458_005684</name>
</gene>
<evidence type="ECO:0000313" key="1">
    <source>
        <dbReference type="EMBL" id="KAL0197144.1"/>
    </source>
</evidence>
<accession>A0ABD0RF32</accession>
<dbReference type="Proteomes" id="UP001529510">
    <property type="component" value="Unassembled WGS sequence"/>
</dbReference>
<keyword evidence="2" id="KW-1185">Reference proteome</keyword>
<feature type="non-terminal residue" evidence="1">
    <location>
        <position position="54"/>
    </location>
</feature>
<protein>
    <submittedName>
        <fullName evidence="1">Uncharacterized protein</fullName>
    </submittedName>
</protein>